<dbReference type="InterPro" id="IPR031493">
    <property type="entry name" value="Zinc_ribbon_15"/>
</dbReference>
<feature type="domain" description="Zinc-ribbon 15" evidence="1">
    <location>
        <begin position="20"/>
        <end position="128"/>
    </location>
</feature>
<evidence type="ECO:0000313" key="3">
    <source>
        <dbReference type="Proteomes" id="UP000049472"/>
    </source>
</evidence>
<evidence type="ECO:0000259" key="1">
    <source>
        <dbReference type="Pfam" id="PF17032"/>
    </source>
</evidence>
<proteinExistence type="predicted"/>
<accession>A0A0M6W932</accession>
<sequence>MFFMMGITDGRKDFDFNQVITCDKCGRYGRYQVYMTYMVLSLFFIPCFKWNRHYYVQTTCCNALYELDPEIGRRIARGEDVEILPQHLQRVNPQYGYGFENGSGNTIKRCSNCGYTTTEDFEFCPKCGRKL</sequence>
<dbReference type="PANTHER" id="PTHR36718:SF1">
    <property type="entry name" value="DOUBLE ZINC RIBBON PROTEIN MJ0416"/>
    <property type="match status" value="1"/>
</dbReference>
<protein>
    <recommendedName>
        <fullName evidence="1">Zinc-ribbon 15 domain-containing protein</fullName>
    </recommendedName>
</protein>
<organism evidence="2 3">
    <name type="scientific">Agathobacter rectalis</name>
    <dbReference type="NCBI Taxonomy" id="39491"/>
    <lineage>
        <taxon>Bacteria</taxon>
        <taxon>Bacillati</taxon>
        <taxon>Bacillota</taxon>
        <taxon>Clostridia</taxon>
        <taxon>Lachnospirales</taxon>
        <taxon>Lachnospiraceae</taxon>
        <taxon>Agathobacter</taxon>
    </lineage>
</organism>
<dbReference type="Gene3D" id="2.20.20.30">
    <property type="entry name" value="reverse gyrase domain"/>
    <property type="match status" value="1"/>
</dbReference>
<dbReference type="RefSeq" id="WP_055060848.1">
    <property type="nucleotide sequence ID" value="NZ_CVRQ01000001.1"/>
</dbReference>
<dbReference type="Proteomes" id="UP000049472">
    <property type="component" value="Unassembled WGS sequence"/>
</dbReference>
<name>A0A0M6W932_9FIRM</name>
<dbReference type="EMBL" id="CVRQ01000001">
    <property type="protein sequence ID" value="CRL31970.1"/>
    <property type="molecule type" value="Genomic_DNA"/>
</dbReference>
<dbReference type="AlphaFoldDB" id="A0A0M6W932"/>
<dbReference type="PANTHER" id="PTHR36718">
    <property type="entry name" value="OS05G0435400 PROTEIN"/>
    <property type="match status" value="1"/>
</dbReference>
<dbReference type="Pfam" id="PF17032">
    <property type="entry name" value="Zn_ribbon_15"/>
    <property type="match status" value="1"/>
</dbReference>
<gene>
    <name evidence="2" type="ORF">T1815_02521</name>
</gene>
<evidence type="ECO:0000313" key="2">
    <source>
        <dbReference type="EMBL" id="CRL31970.1"/>
    </source>
</evidence>
<keyword evidence="3" id="KW-1185">Reference proteome</keyword>
<reference evidence="3" key="1">
    <citation type="submission" date="2015-05" db="EMBL/GenBank/DDBJ databases">
        <authorList>
            <consortium name="Pathogen Informatics"/>
        </authorList>
    </citation>
    <scope>NUCLEOTIDE SEQUENCE [LARGE SCALE GENOMIC DNA]</scope>
    <source>
        <strain evidence="3">T1-815</strain>
    </source>
</reference>
<dbReference type="InterPro" id="IPR053281">
    <property type="entry name" value="Double_zinc_ribbon"/>
</dbReference>